<dbReference type="OrthoDB" id="187617at2759"/>
<dbReference type="Pfam" id="PF00397">
    <property type="entry name" value="WW"/>
    <property type="match status" value="4"/>
</dbReference>
<feature type="region of interest" description="Disordered" evidence="4">
    <location>
        <begin position="81"/>
        <end position="104"/>
    </location>
</feature>
<feature type="domain" description="WW" evidence="5">
    <location>
        <begin position="2027"/>
        <end position="2060"/>
    </location>
</feature>
<feature type="repeat" description="ANK" evidence="3">
    <location>
        <begin position="1000"/>
        <end position="1035"/>
    </location>
</feature>
<dbReference type="InterPro" id="IPR011047">
    <property type="entry name" value="Quinoprotein_ADH-like_sf"/>
</dbReference>
<dbReference type="Pfam" id="PF00612">
    <property type="entry name" value="IQ"/>
    <property type="match status" value="3"/>
</dbReference>
<dbReference type="PROSITE" id="PS50088">
    <property type="entry name" value="ANK_REPEAT"/>
    <property type="match status" value="7"/>
</dbReference>
<dbReference type="PROSITE" id="PS50297">
    <property type="entry name" value="ANK_REP_REGION"/>
    <property type="match status" value="5"/>
</dbReference>
<dbReference type="InterPro" id="IPR002110">
    <property type="entry name" value="Ankyrin_rpt"/>
</dbReference>
<dbReference type="Gene3D" id="1.20.5.190">
    <property type="match status" value="2"/>
</dbReference>
<feature type="domain" description="WW" evidence="5">
    <location>
        <begin position="2059"/>
        <end position="2092"/>
    </location>
</feature>
<organism evidence="6 7">
    <name type="scientific">Achlya hypogyna</name>
    <name type="common">Oomycete</name>
    <name type="synonym">Protoachlya hypogyna</name>
    <dbReference type="NCBI Taxonomy" id="1202772"/>
    <lineage>
        <taxon>Eukaryota</taxon>
        <taxon>Sar</taxon>
        <taxon>Stramenopiles</taxon>
        <taxon>Oomycota</taxon>
        <taxon>Saprolegniomycetes</taxon>
        <taxon>Saprolegniales</taxon>
        <taxon>Achlyaceae</taxon>
        <taxon>Achlya</taxon>
    </lineage>
</organism>
<reference evidence="6 7" key="1">
    <citation type="journal article" date="2014" name="Genome Biol. Evol.">
        <title>The secreted proteins of Achlya hypogyna and Thraustotheca clavata identify the ancestral oomycete secretome and reveal gene acquisitions by horizontal gene transfer.</title>
        <authorList>
            <person name="Misner I."/>
            <person name="Blouin N."/>
            <person name="Leonard G."/>
            <person name="Richards T.A."/>
            <person name="Lane C.E."/>
        </authorList>
    </citation>
    <scope>NUCLEOTIDE SEQUENCE [LARGE SCALE GENOMIC DNA]</scope>
    <source>
        <strain evidence="6 7">ATCC 48635</strain>
    </source>
</reference>
<protein>
    <recommendedName>
        <fullName evidence="5">WW domain-containing protein</fullName>
    </recommendedName>
</protein>
<keyword evidence="7" id="KW-1185">Reference proteome</keyword>
<dbReference type="SUPFAM" id="SSF50998">
    <property type="entry name" value="Quinoprotein alcohol dehydrogenase-like"/>
    <property type="match status" value="1"/>
</dbReference>
<feature type="repeat" description="ANK" evidence="3">
    <location>
        <begin position="967"/>
        <end position="999"/>
    </location>
</feature>
<dbReference type="SMART" id="SM00015">
    <property type="entry name" value="IQ"/>
    <property type="match status" value="13"/>
</dbReference>
<name>A0A1V9Z883_ACHHY</name>
<feature type="repeat" description="ANK" evidence="3">
    <location>
        <begin position="1105"/>
        <end position="1137"/>
    </location>
</feature>
<feature type="repeat" description="ANK" evidence="3">
    <location>
        <begin position="1236"/>
        <end position="1268"/>
    </location>
</feature>
<dbReference type="CDD" id="cd00201">
    <property type="entry name" value="WW"/>
    <property type="match status" value="5"/>
</dbReference>
<dbReference type="PANTHER" id="PTHR24173">
    <property type="entry name" value="ANKYRIN REPEAT CONTAINING"/>
    <property type="match status" value="1"/>
</dbReference>
<evidence type="ECO:0000259" key="5">
    <source>
        <dbReference type="PROSITE" id="PS50020"/>
    </source>
</evidence>
<feature type="repeat" description="ANK" evidence="3">
    <location>
        <begin position="1138"/>
        <end position="1170"/>
    </location>
</feature>
<proteinExistence type="predicted"/>
<dbReference type="STRING" id="1202772.A0A1V9Z883"/>
<dbReference type="AntiFam" id="ANF00226">
    <property type="entry name" value="Shadow ORF (opposite pknB)"/>
</dbReference>
<evidence type="ECO:0000256" key="3">
    <source>
        <dbReference type="PROSITE-ProRule" id="PRU00023"/>
    </source>
</evidence>
<keyword evidence="2 3" id="KW-0040">ANK repeat</keyword>
<sequence>MSVRPSPYGASALSKKRKLVRNEASLAPLPLEAPPRKLTMVELEEKKTLLPYLEKIEYINAQLRARGLDVARVLPHAEPNQAPDALPVASASLSSRSEPDEHEPLTLARLRQRYPRFCGTAWGVLRERPAPWLLKLVDDIYDAYYAAYLATHTLSSFAPFVLQHLATLFGVAADQETVDVAYNVERLAPAHPPLLRFAAFLREIEDDELALFHGHVRAHLQAHLGLSLHRKEKVRHPDDAKKVLPPGSVVLADHPRLRDGTQVVYVGKPAVVHALQAACFPRETTLARFYGDQLPFRDAVTVGPGGDMTQPVLGLDGLLDAVVADLHRVPEDIVAKHKFNDDGESLALLSRLQDTISHDTGIAASKAALDREIPALRRLLTDRIKLDRTLKAADDTTKAMLKTRSFLLDNQILAKTRDVDDLRHRVNAVWASVLADAAAPAAAPKSPRARILARFRDAVVRRHHNHVVEQQVAAKLLQRRKKGKQASAWSDQLDALQERSAVRIQRLFRQRRAWRRDRHAAQTALAERRHAHKKRKAEREMERRRLEALRARDAEKHRARLAEKGGREAAAAAARAAQEKAVLSAAATAQAEKQFAAASHALAARIFRRWVRFVTIAQRTAQAYKTSLAGRFKRWRGYAHFRRRLHTAATAIQAAYRGHAGRKAGHLVRRRALKKQQLAVRSVQRLRQRFLFALLRHWRAYTDQQLVVKARCRALVRRSLAGSFAQWAMLLQRRRASAALLQRVLRGYWGRRRAAAQRRLLAATVLVQRTYRGHLGRRVAAVRRRLCHAQHRGAHELLQRLLRRSVWRCFRAWLSRVELRHVLAAREADRLARRRRWCFGLWQSYRVYRQLKRAELQRRQFVAATRIQRSVRGFLARRRFRTLVAQSRAATVLQRAARGYLTRQFYRRTLAVHRSALAIQCGWRRRKAILTATRRRNAFTLDAALRGDYSVVLRAFTTGRAAITDDAGNSLLHLACLGGSKRVIKLCLRYQMDINGTNAAGRTPLHVLVAAPHGHRATLLDYLIDHGAWHEAKDAAGDTPLLAAAALGHVDCLRTLLQRAAAVDVVSATTGLTPLATAVTANFTEAAATLLEIGRCSANATDSSDGASLLHDAAAHGYVAMAQLLVTHGAAVDAVDADGSTPVMYAVHNDHEAVLRFLLEAGARPDVANAAGLAAVHLAIAKPALAGVLAAFGADVNLPTAEGETPLHLSCRSDDLLDSSRVLLSFGAAVDAKNRRGNLPAHLAARMGAAQTMELLIEYGANMNMRNFDNKNPLGEARMHHRLAVVAVIQYHFAQDMQLLEAAAEPVVDEDGVALPDRTPDEWMALLPAATVVSRLNEWAQCIDSTTGAIFYHDADADLCSWRAPVEYQAALGTHWHPMACSDGSYVYAHDVTGDVSATVPPIDPLRLQALVQGVDEFKMLRSRIHKVSSETAAATAQYRSFWSAFDAETKEARTVHRAAVAIQRTYLGHLYRRRLRALKLEHKTARHLQRVYRGRLARREAARQRNRVRQATAIQAVGRGFLVRLHERQYWHQWRLDRRRARLAAVTVQRSWRGMHGRWRAKRVQVVKTGPRSFFEWAEARKHATLVGTFQVWQELQLANTPPVVGSFYCNHITGQCVWDKPPAWLEHDYLEFLDRQQLYYYGYTAKMLRAALVIQSQFRARTARVYFRRLLEGVRLARGCERAYMEEPTSLSALGNYALYLHALLHDYARAGLMYGHLVDLMAARGPDVPFILRCYAIFLFVTAQDERDTIALLVARADKIDPRKRKFELAFLGFFRHSVVLFPESAQSHVNYASCLDWVYGNVDGAIKHYLRALALDPHNGRIVDLFNATLDRHGLLEAGDASERFMRHQADTVAKEDTAARQAFEAAEEAAARTAAAILIQTRYRGRKGKQSVQALQLARRLAKHARPKSALETTLEAAFSAVAAGNRGGKTIRLAQLGSVYEKLGLPFRAADEDVTYASYFREFDYPETITLTRFLKWWTDGAAPDAWEACTSDEGYVYYYNRSTGASVWDRPRFRRELGDTPTAAAWEECRTADGTPYYVNARTGVSSWENPASALPPWEAAVDDTGRVYFYNHETGAAVWTLAETTVPTPAPADPWELVQTDDGVEYYYNRLTGATSWTRPADDWEQLTDDAGNVYYYNRDTEASQRLLRASSHANRRTGSGSSRPVRSSTAGAESRAGKSHRGKSASSHVRAYSENLAKRAHEARSCADKQAVQDDTERPHVRLASVVAAVALLQHLRRHVVRRSNHGLKAAAGRRLGRCGVVVDVDCELCREAEVGDLEHVVLAQKQVFGLEIAVHDAEVVAVGNTREQLGKVALGLGFGHPDALGLDAVEQFATGGQFQHEEDGAFGRLHVLEHVVELKNIGVAQATTERMTREPVHKRNLADPCRAVVNHGVGRCFDLERVVVQVRVEWPKLRTHLEGELFEASRILDAWNELVLVWVEEPPYMLFVNVQTRRRRRCWRVRKTCVHDVAAGQCKRGE</sequence>
<feature type="repeat" description="ANK" evidence="3">
    <location>
        <begin position="1202"/>
        <end position="1235"/>
    </location>
</feature>
<dbReference type="SUPFAM" id="SSF48403">
    <property type="entry name" value="Ankyrin repeat"/>
    <property type="match status" value="1"/>
</dbReference>
<dbReference type="PANTHER" id="PTHR24173:SF74">
    <property type="entry name" value="ANKYRIN REPEAT DOMAIN-CONTAINING PROTEIN 16"/>
    <property type="match status" value="1"/>
</dbReference>
<dbReference type="PROSITE" id="PS50020">
    <property type="entry name" value="WW_DOMAIN_2"/>
    <property type="match status" value="4"/>
</dbReference>
<evidence type="ECO:0000313" key="6">
    <source>
        <dbReference type="EMBL" id="OQR94161.1"/>
    </source>
</evidence>
<feature type="domain" description="WW" evidence="5">
    <location>
        <begin position="2097"/>
        <end position="2130"/>
    </location>
</feature>
<dbReference type="Pfam" id="PF12796">
    <property type="entry name" value="Ank_2"/>
    <property type="match status" value="3"/>
</dbReference>
<keyword evidence="1" id="KW-0677">Repeat</keyword>
<feature type="domain" description="WW" evidence="5">
    <location>
        <begin position="1987"/>
        <end position="2020"/>
    </location>
</feature>
<dbReference type="CDD" id="cd23767">
    <property type="entry name" value="IQCD"/>
    <property type="match status" value="1"/>
</dbReference>
<gene>
    <name evidence="6" type="ORF">ACHHYP_01640</name>
</gene>
<dbReference type="Proteomes" id="UP000243579">
    <property type="component" value="Unassembled WGS sequence"/>
</dbReference>
<dbReference type="Gene3D" id="2.20.70.10">
    <property type="match status" value="4"/>
</dbReference>
<evidence type="ECO:0000256" key="4">
    <source>
        <dbReference type="SAM" id="MobiDB-lite"/>
    </source>
</evidence>
<feature type="compositionally biased region" description="Polar residues" evidence="4">
    <location>
        <begin position="2165"/>
        <end position="2180"/>
    </location>
</feature>
<dbReference type="PROSITE" id="PS01159">
    <property type="entry name" value="WW_DOMAIN_1"/>
    <property type="match status" value="2"/>
</dbReference>
<dbReference type="InterPro" id="IPR036770">
    <property type="entry name" value="Ankyrin_rpt-contain_sf"/>
</dbReference>
<dbReference type="SMART" id="SM00456">
    <property type="entry name" value="WW"/>
    <property type="match status" value="6"/>
</dbReference>
<feature type="repeat" description="ANK" evidence="3">
    <location>
        <begin position="1036"/>
        <end position="1068"/>
    </location>
</feature>
<dbReference type="InterPro" id="IPR001202">
    <property type="entry name" value="WW_dom"/>
</dbReference>
<dbReference type="PROSITE" id="PS50096">
    <property type="entry name" value="IQ"/>
    <property type="match status" value="11"/>
</dbReference>
<evidence type="ECO:0000256" key="2">
    <source>
        <dbReference type="ARBA" id="ARBA00023043"/>
    </source>
</evidence>
<comment type="caution">
    <text evidence="6">The sequence shown here is derived from an EMBL/GenBank/DDBJ whole genome shotgun (WGS) entry which is preliminary data.</text>
</comment>
<dbReference type="InterPro" id="IPR000048">
    <property type="entry name" value="IQ_motif_EF-hand-BS"/>
</dbReference>
<dbReference type="Gene3D" id="1.25.40.20">
    <property type="entry name" value="Ankyrin repeat-containing domain"/>
    <property type="match status" value="4"/>
</dbReference>
<evidence type="ECO:0000313" key="7">
    <source>
        <dbReference type="Proteomes" id="UP000243579"/>
    </source>
</evidence>
<dbReference type="EMBL" id="JNBR01000373">
    <property type="protein sequence ID" value="OQR94161.1"/>
    <property type="molecule type" value="Genomic_DNA"/>
</dbReference>
<dbReference type="Pfam" id="PF00023">
    <property type="entry name" value="Ank"/>
    <property type="match status" value="1"/>
</dbReference>
<evidence type="ECO:0000256" key="1">
    <source>
        <dbReference type="ARBA" id="ARBA00022737"/>
    </source>
</evidence>
<dbReference type="SMART" id="SM00248">
    <property type="entry name" value="ANK"/>
    <property type="match status" value="8"/>
</dbReference>
<accession>A0A1V9Z883</accession>
<feature type="region of interest" description="Disordered" evidence="4">
    <location>
        <begin position="2159"/>
        <end position="2199"/>
    </location>
</feature>